<evidence type="ECO:0000313" key="2">
    <source>
        <dbReference type="EMBL" id="MFC4596742.1"/>
    </source>
</evidence>
<dbReference type="RefSeq" id="WP_378091186.1">
    <property type="nucleotide sequence ID" value="NZ_JBHSEP010000001.1"/>
</dbReference>
<feature type="domain" description="Molybdopterin-guanine dinucleotide biosynthesis protein B (MobB)" evidence="1">
    <location>
        <begin position="3"/>
        <end position="128"/>
    </location>
</feature>
<keyword evidence="3" id="KW-1185">Reference proteome</keyword>
<dbReference type="Gene3D" id="3.40.50.300">
    <property type="entry name" value="P-loop containing nucleotide triphosphate hydrolases"/>
    <property type="match status" value="1"/>
</dbReference>
<dbReference type="EMBL" id="JBHSEP010000001">
    <property type="protein sequence ID" value="MFC4596742.1"/>
    <property type="molecule type" value="Genomic_DNA"/>
</dbReference>
<evidence type="ECO:0000259" key="1">
    <source>
        <dbReference type="Pfam" id="PF03205"/>
    </source>
</evidence>
<dbReference type="InterPro" id="IPR004435">
    <property type="entry name" value="MobB_dom"/>
</dbReference>
<dbReference type="PANTHER" id="PTHR40072:SF1">
    <property type="entry name" value="MOLYBDOPTERIN-GUANINE DINUCLEOTIDE BIOSYNTHESIS ADAPTER PROTEIN"/>
    <property type="match status" value="1"/>
</dbReference>
<dbReference type="InterPro" id="IPR027417">
    <property type="entry name" value="P-loop_NTPase"/>
</dbReference>
<reference evidence="3" key="1">
    <citation type="journal article" date="2019" name="Int. J. Syst. Evol. Microbiol.">
        <title>The Global Catalogue of Microorganisms (GCM) 10K type strain sequencing project: providing services to taxonomists for standard genome sequencing and annotation.</title>
        <authorList>
            <consortium name="The Broad Institute Genomics Platform"/>
            <consortium name="The Broad Institute Genome Sequencing Center for Infectious Disease"/>
            <person name="Wu L."/>
            <person name="Ma J."/>
        </authorList>
    </citation>
    <scope>NUCLEOTIDE SEQUENCE [LARGE SCALE GENOMIC DNA]</scope>
    <source>
        <strain evidence="3">CCUG 49571</strain>
    </source>
</reference>
<dbReference type="PANTHER" id="PTHR40072">
    <property type="entry name" value="MOLYBDOPTERIN-GUANINE DINUCLEOTIDE BIOSYNTHESIS ADAPTER PROTEIN-RELATED"/>
    <property type="match status" value="1"/>
</dbReference>
<dbReference type="Proteomes" id="UP001596028">
    <property type="component" value="Unassembled WGS sequence"/>
</dbReference>
<protein>
    <submittedName>
        <fullName evidence="2">Molybdopterin-guanine dinucleotide biosynthesis protein B</fullName>
    </submittedName>
</protein>
<proteinExistence type="predicted"/>
<gene>
    <name evidence="2" type="primary">mobB</name>
    <name evidence="2" type="ORF">ACFO3S_00705</name>
</gene>
<evidence type="ECO:0000313" key="3">
    <source>
        <dbReference type="Proteomes" id="UP001596028"/>
    </source>
</evidence>
<dbReference type="NCBIfam" id="TIGR00176">
    <property type="entry name" value="mobB"/>
    <property type="match status" value="1"/>
</dbReference>
<sequence>MRIIQIVGYKNSGKTTLACELVRRLAAEGRKVGTLKRDAHQFEPEPPGTDTWKHRQAGAAVTAIASSSRTAWVLERGTPVEELVSRMGAHGLDDLIVEGFKTAAYPKVALIRDDKDADLLRLANVIAVGSRTKLPRIEREAAGLGLPVFVLPNAEAFDPLIAFLRQR</sequence>
<comment type="caution">
    <text evidence="2">The sequence shown here is derived from an EMBL/GenBank/DDBJ whole genome shotgun (WGS) entry which is preliminary data.</text>
</comment>
<dbReference type="SUPFAM" id="SSF52540">
    <property type="entry name" value="P-loop containing nucleoside triphosphate hydrolases"/>
    <property type="match status" value="1"/>
</dbReference>
<name>A0ABV9F502_9BACL</name>
<dbReference type="InterPro" id="IPR052539">
    <property type="entry name" value="MGD_biosynthesis_adapter"/>
</dbReference>
<dbReference type="Pfam" id="PF03205">
    <property type="entry name" value="MobB"/>
    <property type="match status" value="1"/>
</dbReference>
<dbReference type="CDD" id="cd03116">
    <property type="entry name" value="MobB"/>
    <property type="match status" value="1"/>
</dbReference>
<organism evidence="2 3">
    <name type="scientific">Cohnella hongkongensis</name>
    <dbReference type="NCBI Taxonomy" id="178337"/>
    <lineage>
        <taxon>Bacteria</taxon>
        <taxon>Bacillati</taxon>
        <taxon>Bacillota</taxon>
        <taxon>Bacilli</taxon>
        <taxon>Bacillales</taxon>
        <taxon>Paenibacillaceae</taxon>
        <taxon>Cohnella</taxon>
    </lineage>
</organism>
<accession>A0ABV9F502</accession>